<dbReference type="SUPFAM" id="SSF51735">
    <property type="entry name" value="NAD(P)-binding Rossmann-fold domains"/>
    <property type="match status" value="1"/>
</dbReference>
<comment type="caution">
    <text evidence="3">The sequence shown here is derived from an EMBL/GenBank/DDBJ whole genome shotgun (WGS) entry which is preliminary data.</text>
</comment>
<dbReference type="Proteomes" id="UP001593833">
    <property type="component" value="Unassembled WGS sequence"/>
</dbReference>
<sequence length="322" mass="34652">MKAGINTRYGGPDVVEVRSAPKPEPKENELLVKVHATTVNRTDCGMRTPYPFFIRAFIGLRSPKLNILGLDFAGEVESVGSKVSTFKPGDRVFGLSPDTCGAHAEYLCAPEDGPIASMPAGASFEEGAPIEGAWYASLILKAFGLKPGHKILIYGATGAIGTAAVQLAKSYGSTVTAVCAGRHVGLVESIGADRVIDYEAQDFTAIGETFDYVLDAVGKSSYFSCRRLLKPSGVFSATDLGPWGQVALLSIWSSIVRSGRVIFPLPRASKEFIEFLRARIEAGLYRAVIDRRYALDEIVEAYRYVETGQKVGNVVIKVTSSD</sequence>
<evidence type="ECO:0000313" key="3">
    <source>
        <dbReference type="EMBL" id="MFC1572900.1"/>
    </source>
</evidence>
<dbReference type="Gene3D" id="3.90.180.10">
    <property type="entry name" value="Medium-chain alcohol dehydrogenases, catalytic domain"/>
    <property type="match status" value="1"/>
</dbReference>
<dbReference type="PANTHER" id="PTHR11695:SF648">
    <property type="entry name" value="ZINC-BINDING OXIDOREDUCTASE"/>
    <property type="match status" value="1"/>
</dbReference>
<dbReference type="CDD" id="cd08267">
    <property type="entry name" value="MDR1"/>
    <property type="match status" value="1"/>
</dbReference>
<organism evidence="3 4">
    <name type="scientific">Eiseniibacteriota bacterium</name>
    <dbReference type="NCBI Taxonomy" id="2212470"/>
    <lineage>
        <taxon>Bacteria</taxon>
        <taxon>Candidatus Eiseniibacteriota</taxon>
    </lineage>
</organism>
<dbReference type="SUPFAM" id="SSF50129">
    <property type="entry name" value="GroES-like"/>
    <property type="match status" value="1"/>
</dbReference>
<dbReference type="Gene3D" id="3.40.50.720">
    <property type="entry name" value="NAD(P)-binding Rossmann-like Domain"/>
    <property type="match status" value="1"/>
</dbReference>
<dbReference type="InterPro" id="IPR020843">
    <property type="entry name" value="ER"/>
</dbReference>
<evidence type="ECO:0000313" key="4">
    <source>
        <dbReference type="Proteomes" id="UP001593833"/>
    </source>
</evidence>
<proteinExistence type="predicted"/>
<keyword evidence="4" id="KW-1185">Reference proteome</keyword>
<accession>A0ABV6YKP6</accession>
<dbReference type="Pfam" id="PF13602">
    <property type="entry name" value="ADH_zinc_N_2"/>
    <property type="match status" value="1"/>
</dbReference>
<gene>
    <name evidence="3" type="ORF">ACFL6M_04800</name>
</gene>
<dbReference type="InterPro" id="IPR011032">
    <property type="entry name" value="GroES-like_sf"/>
</dbReference>
<dbReference type="EMBL" id="JBHPKH010000049">
    <property type="protein sequence ID" value="MFC1572900.1"/>
    <property type="molecule type" value="Genomic_DNA"/>
</dbReference>
<name>A0ABV6YKP6_UNCEI</name>
<dbReference type="SMART" id="SM00829">
    <property type="entry name" value="PKS_ER"/>
    <property type="match status" value="1"/>
</dbReference>
<feature type="domain" description="Enoyl reductase (ER)" evidence="2">
    <location>
        <begin position="10"/>
        <end position="316"/>
    </location>
</feature>
<dbReference type="InterPro" id="IPR050700">
    <property type="entry name" value="YIM1/Zinc_Alcohol_DH_Fams"/>
</dbReference>
<evidence type="ECO:0000259" key="2">
    <source>
        <dbReference type="SMART" id="SM00829"/>
    </source>
</evidence>
<protein>
    <submittedName>
        <fullName evidence="3">NAD(P)-dependent alcohol dehydrogenase</fullName>
    </submittedName>
</protein>
<dbReference type="PANTHER" id="PTHR11695">
    <property type="entry name" value="ALCOHOL DEHYDROGENASE RELATED"/>
    <property type="match status" value="1"/>
</dbReference>
<dbReference type="Pfam" id="PF08240">
    <property type="entry name" value="ADH_N"/>
    <property type="match status" value="1"/>
</dbReference>
<reference evidence="3 4" key="1">
    <citation type="submission" date="2024-09" db="EMBL/GenBank/DDBJ databases">
        <authorList>
            <person name="D'Angelo T."/>
        </authorList>
    </citation>
    <scope>NUCLEOTIDE SEQUENCE [LARGE SCALE GENOMIC DNA]</scope>
    <source>
        <strain evidence="3">SAG AM-320-E07</strain>
    </source>
</reference>
<dbReference type="InterPro" id="IPR036291">
    <property type="entry name" value="NAD(P)-bd_dom_sf"/>
</dbReference>
<dbReference type="InterPro" id="IPR013154">
    <property type="entry name" value="ADH-like_N"/>
</dbReference>
<evidence type="ECO:0000256" key="1">
    <source>
        <dbReference type="SAM" id="MobiDB-lite"/>
    </source>
</evidence>
<feature type="region of interest" description="Disordered" evidence="1">
    <location>
        <begin position="1"/>
        <end position="22"/>
    </location>
</feature>